<dbReference type="PRINTS" id="PR00926">
    <property type="entry name" value="MITOCARRIER"/>
</dbReference>
<organism evidence="14 15">
    <name type="scientific">Basidiobolus ranarum</name>
    <dbReference type="NCBI Taxonomy" id="34480"/>
    <lineage>
        <taxon>Eukaryota</taxon>
        <taxon>Fungi</taxon>
        <taxon>Fungi incertae sedis</taxon>
        <taxon>Zoopagomycota</taxon>
        <taxon>Entomophthoromycotina</taxon>
        <taxon>Basidiobolomycetes</taxon>
        <taxon>Basidiobolales</taxon>
        <taxon>Basidiobolaceae</taxon>
        <taxon>Basidiobolus</taxon>
    </lineage>
</organism>
<keyword evidence="8" id="KW-0496">Mitochondrion</keyword>
<evidence type="ECO:0000256" key="11">
    <source>
        <dbReference type="RuleBase" id="RU000488"/>
    </source>
</evidence>
<feature type="repeat" description="Solcar" evidence="10">
    <location>
        <begin position="263"/>
        <end position="352"/>
    </location>
</feature>
<dbReference type="InterPro" id="IPR023395">
    <property type="entry name" value="MCP_dom_sf"/>
</dbReference>
<keyword evidence="7 13" id="KW-1133">Transmembrane helix</keyword>
<dbReference type="InterPro" id="IPR002167">
    <property type="entry name" value="GDC-like"/>
</dbReference>
<keyword evidence="4 10" id="KW-0812">Transmembrane</keyword>
<feature type="compositionally biased region" description="Low complexity" evidence="12">
    <location>
        <begin position="12"/>
        <end position="25"/>
    </location>
</feature>
<feature type="compositionally biased region" description="Polar residues" evidence="12">
    <location>
        <begin position="1"/>
        <end position="11"/>
    </location>
</feature>
<feature type="repeat" description="Solcar" evidence="10">
    <location>
        <begin position="141"/>
        <end position="237"/>
    </location>
</feature>
<dbReference type="PROSITE" id="PS50920">
    <property type="entry name" value="SOLCAR"/>
    <property type="match status" value="3"/>
</dbReference>
<gene>
    <name evidence="14" type="primary">LEU5_1</name>
    <name evidence="14" type="ORF">K7432_009362</name>
</gene>
<evidence type="ECO:0000256" key="12">
    <source>
        <dbReference type="SAM" id="MobiDB-lite"/>
    </source>
</evidence>
<dbReference type="PRINTS" id="PR00928">
    <property type="entry name" value="GRAVESDC"/>
</dbReference>
<evidence type="ECO:0000313" key="14">
    <source>
        <dbReference type="EMBL" id="KAK9708894.1"/>
    </source>
</evidence>
<comment type="similarity">
    <text evidence="2 11">Belongs to the mitochondrial carrier (TC 2.A.29) family.</text>
</comment>
<dbReference type="Pfam" id="PF00153">
    <property type="entry name" value="Mito_carr"/>
    <property type="match status" value="3"/>
</dbReference>
<dbReference type="InterPro" id="IPR002067">
    <property type="entry name" value="MCP"/>
</dbReference>
<feature type="transmembrane region" description="Helical" evidence="13">
    <location>
        <begin position="324"/>
        <end position="346"/>
    </location>
</feature>
<dbReference type="PANTHER" id="PTHR24089">
    <property type="entry name" value="SOLUTE CARRIER FAMILY 25"/>
    <property type="match status" value="1"/>
</dbReference>
<keyword evidence="3 11" id="KW-0813">Transport</keyword>
<comment type="caution">
    <text evidence="14">The sequence shown here is derived from an EMBL/GenBank/DDBJ whole genome shotgun (WGS) entry which is preliminary data.</text>
</comment>
<evidence type="ECO:0000256" key="1">
    <source>
        <dbReference type="ARBA" id="ARBA00004448"/>
    </source>
</evidence>
<proteinExistence type="inferred from homology"/>
<feature type="region of interest" description="Disordered" evidence="12">
    <location>
        <begin position="1"/>
        <end position="30"/>
    </location>
</feature>
<evidence type="ECO:0000256" key="9">
    <source>
        <dbReference type="ARBA" id="ARBA00023136"/>
    </source>
</evidence>
<dbReference type="Gene3D" id="1.50.40.10">
    <property type="entry name" value="Mitochondrial carrier domain"/>
    <property type="match status" value="1"/>
</dbReference>
<keyword evidence="9 10" id="KW-0472">Membrane</keyword>
<keyword evidence="5" id="KW-0677">Repeat</keyword>
<evidence type="ECO:0000256" key="6">
    <source>
        <dbReference type="ARBA" id="ARBA00022792"/>
    </source>
</evidence>
<dbReference type="EMBL" id="JASJQH010007449">
    <property type="protein sequence ID" value="KAK9708894.1"/>
    <property type="molecule type" value="Genomic_DNA"/>
</dbReference>
<evidence type="ECO:0000256" key="10">
    <source>
        <dbReference type="PROSITE-ProRule" id="PRU00282"/>
    </source>
</evidence>
<evidence type="ECO:0000256" key="7">
    <source>
        <dbReference type="ARBA" id="ARBA00022989"/>
    </source>
</evidence>
<dbReference type="SUPFAM" id="SSF103506">
    <property type="entry name" value="Mitochondrial carrier"/>
    <property type="match status" value="1"/>
</dbReference>
<feature type="repeat" description="Solcar" evidence="10">
    <location>
        <begin position="43"/>
        <end position="134"/>
    </location>
</feature>
<evidence type="ECO:0000256" key="13">
    <source>
        <dbReference type="SAM" id="Phobius"/>
    </source>
</evidence>
<evidence type="ECO:0000256" key="5">
    <source>
        <dbReference type="ARBA" id="ARBA00022737"/>
    </source>
</evidence>
<name>A0ABR2VXL3_9FUNG</name>
<protein>
    <submittedName>
        <fullName evidence="14">Coenzyme A transporter</fullName>
    </submittedName>
</protein>
<reference evidence="14 15" key="1">
    <citation type="submission" date="2023-04" db="EMBL/GenBank/DDBJ databases">
        <title>Genome of Basidiobolus ranarum AG-B5.</title>
        <authorList>
            <person name="Stajich J.E."/>
            <person name="Carter-House D."/>
            <person name="Gryganskyi A."/>
        </authorList>
    </citation>
    <scope>NUCLEOTIDE SEQUENCE [LARGE SCALE GENOMIC DNA]</scope>
    <source>
        <strain evidence="14 15">AG-B5</strain>
    </source>
</reference>
<dbReference type="Proteomes" id="UP001479436">
    <property type="component" value="Unassembled WGS sequence"/>
</dbReference>
<comment type="subcellular location">
    <subcellularLocation>
        <location evidence="1">Mitochondrion inner membrane</location>
        <topology evidence="1">Multi-pass membrane protein</topology>
    </subcellularLocation>
</comment>
<evidence type="ECO:0000256" key="3">
    <source>
        <dbReference type="ARBA" id="ARBA00022448"/>
    </source>
</evidence>
<evidence type="ECO:0000256" key="8">
    <source>
        <dbReference type="ARBA" id="ARBA00023128"/>
    </source>
</evidence>
<evidence type="ECO:0000313" key="15">
    <source>
        <dbReference type="Proteomes" id="UP001479436"/>
    </source>
</evidence>
<keyword evidence="15" id="KW-1185">Reference proteome</keyword>
<evidence type="ECO:0000256" key="2">
    <source>
        <dbReference type="ARBA" id="ARBA00006375"/>
    </source>
</evidence>
<evidence type="ECO:0000256" key="4">
    <source>
        <dbReference type="ARBA" id="ARBA00022692"/>
    </source>
</evidence>
<feature type="transmembrane region" description="Helical" evidence="13">
    <location>
        <begin position="209"/>
        <end position="229"/>
    </location>
</feature>
<sequence length="356" mass="39453">MSNTVAQPSLQASASTSNLSTNLSSDSRKKSHGTIKAEAHSFNYVFKTFIAGGTAGCAAKTLVAPLDRVKILFQSSNPHFEKYSGTYLGVFRAGKEIFHTSGIRGLFQGHMATLLRIFPYAAIKFVAYEQIRNLLARSGRSTPRTEFVAGSLAGLSSVLCTYPLDLIRVRMAYEMPKNGKVPGFLDTLKVVYQEKIPSTSFFRLPVTNLYTGFGLTVIGVIPYAGASFWTHSMMQRLFRERFPNALVTKDRKVQQETGEKVRLKAWAQLICGGVAGAFAQTVSYPIEVTRRHFQVRGAVNPENNRTTVKEVITKIYQSKGVGGFFVGLSIGYLKVTPLVAVSFYAYERMKWLLNIH</sequence>
<accession>A0ABR2VXL3</accession>
<keyword evidence="6" id="KW-0999">Mitochondrion inner membrane</keyword>
<dbReference type="InterPro" id="IPR018108">
    <property type="entry name" value="MCP_transmembrane"/>
</dbReference>